<comment type="cofactor">
    <cofactor evidence="1 9">
        <name>heme</name>
        <dbReference type="ChEBI" id="CHEBI:30413"/>
    </cofactor>
</comment>
<evidence type="ECO:0000313" key="12">
    <source>
        <dbReference type="Proteomes" id="UP001049176"/>
    </source>
</evidence>
<dbReference type="PRINTS" id="PR00463">
    <property type="entry name" value="EP450I"/>
</dbReference>
<dbReference type="PANTHER" id="PTHR46300">
    <property type="entry name" value="P450, PUTATIVE (EUROFUNG)-RELATED-RELATED"/>
    <property type="match status" value="1"/>
</dbReference>
<dbReference type="PROSITE" id="PS00086">
    <property type="entry name" value="CYTOCHROME_P450"/>
    <property type="match status" value="1"/>
</dbReference>
<sequence length="509" mass="57532">MLAVSDIFLLLGTATIIVLWFRKPSKHVYPPGPKPLPVLGNIRDFTIKEPWLTATEWGRKYGDICYLHVLNWNVVFLNSLQAADDLLEKRGAIYSDRPTLQMSGELCGVEKIVALAKYDDGFKRQRRYVLQTLGPRIIPTYHSMIEHETAPLLRALVDSPSEYLGHVRKYAGGLALAVVYGFRPVSKDDRFLAMAEECLDILANEIANGSGIWPVDVFPALKYVPSWFPGGGFKKKAAVWKVKMREFADAPFEHAKACAEDGTIMPSFCSKLLSSEELDERTEDEIKWSANSMFAASSDANVASVCQFFLAMLQYPDIMKKAQEEIDRVVGSDRLPQFSDRDSLPYVEALLSEVWRWGAPTPMNLPHYTTQDDVYNGYFIPKNTIVVANMWAMLNDEAWFPNPHVFDPERFLNVDSELKAKRDPRNSVFGFGRRRCPGADLVESSIWLLLVSILATLNINKAVEKQGRVIEPEIKFNNSIFRVPDKFVFDIKPRSAKALSLIHDGTENV</sequence>
<keyword evidence="7 9" id="KW-0408">Iron</keyword>
<dbReference type="InterPro" id="IPR017972">
    <property type="entry name" value="Cyt_P450_CS"/>
</dbReference>
<proteinExistence type="inferred from homology"/>
<evidence type="ECO:0008006" key="13">
    <source>
        <dbReference type="Google" id="ProtNLM"/>
    </source>
</evidence>
<dbReference type="GeneID" id="66080676"/>
<dbReference type="CDD" id="cd11065">
    <property type="entry name" value="CYP64-like"/>
    <property type="match status" value="1"/>
</dbReference>
<dbReference type="GO" id="GO:0005506">
    <property type="term" value="F:iron ion binding"/>
    <property type="evidence" value="ECO:0007669"/>
    <property type="project" value="InterPro"/>
</dbReference>
<name>A0A9P7RVI5_9AGAR</name>
<dbReference type="OrthoDB" id="2789670at2759"/>
<dbReference type="EMBL" id="CM032187">
    <property type="protein sequence ID" value="KAG7089976.1"/>
    <property type="molecule type" value="Genomic_DNA"/>
</dbReference>
<accession>A0A9P7RVI5</accession>
<dbReference type="GO" id="GO:0020037">
    <property type="term" value="F:heme binding"/>
    <property type="evidence" value="ECO:0007669"/>
    <property type="project" value="InterPro"/>
</dbReference>
<evidence type="ECO:0000313" key="11">
    <source>
        <dbReference type="EMBL" id="KAG7089976.1"/>
    </source>
</evidence>
<feature type="binding site" description="axial binding residue" evidence="9">
    <location>
        <position position="436"/>
    </location>
    <ligand>
        <name>heme</name>
        <dbReference type="ChEBI" id="CHEBI:30413"/>
    </ligand>
    <ligandPart>
        <name>Fe</name>
        <dbReference type="ChEBI" id="CHEBI:18248"/>
    </ligandPart>
</feature>
<dbReference type="Gene3D" id="1.10.630.10">
    <property type="entry name" value="Cytochrome P450"/>
    <property type="match status" value="1"/>
</dbReference>
<dbReference type="KEGG" id="more:E1B28_011601"/>
<dbReference type="SUPFAM" id="SSF48264">
    <property type="entry name" value="Cytochrome P450"/>
    <property type="match status" value="1"/>
</dbReference>
<evidence type="ECO:0000256" key="8">
    <source>
        <dbReference type="ARBA" id="ARBA00023033"/>
    </source>
</evidence>
<organism evidence="11 12">
    <name type="scientific">Marasmius oreades</name>
    <name type="common">fairy-ring Marasmius</name>
    <dbReference type="NCBI Taxonomy" id="181124"/>
    <lineage>
        <taxon>Eukaryota</taxon>
        <taxon>Fungi</taxon>
        <taxon>Dikarya</taxon>
        <taxon>Basidiomycota</taxon>
        <taxon>Agaricomycotina</taxon>
        <taxon>Agaricomycetes</taxon>
        <taxon>Agaricomycetidae</taxon>
        <taxon>Agaricales</taxon>
        <taxon>Marasmiineae</taxon>
        <taxon>Marasmiaceae</taxon>
        <taxon>Marasmius</taxon>
    </lineage>
</organism>
<dbReference type="GO" id="GO:0004497">
    <property type="term" value="F:monooxygenase activity"/>
    <property type="evidence" value="ECO:0007669"/>
    <property type="project" value="UniProtKB-KW"/>
</dbReference>
<evidence type="ECO:0000256" key="10">
    <source>
        <dbReference type="RuleBase" id="RU000461"/>
    </source>
</evidence>
<evidence type="ECO:0000256" key="4">
    <source>
        <dbReference type="ARBA" id="ARBA00022617"/>
    </source>
</evidence>
<comment type="pathway">
    <text evidence="2">Secondary metabolite biosynthesis.</text>
</comment>
<evidence type="ECO:0000256" key="5">
    <source>
        <dbReference type="ARBA" id="ARBA00022723"/>
    </source>
</evidence>
<protein>
    <recommendedName>
        <fullName evidence="13">Cytochrome P450</fullName>
    </recommendedName>
</protein>
<dbReference type="InterPro" id="IPR050364">
    <property type="entry name" value="Cytochrome_P450_fung"/>
</dbReference>
<keyword evidence="4 9" id="KW-0349">Heme</keyword>
<dbReference type="Pfam" id="PF00067">
    <property type="entry name" value="p450"/>
    <property type="match status" value="1"/>
</dbReference>
<evidence type="ECO:0000256" key="9">
    <source>
        <dbReference type="PIRSR" id="PIRSR602401-1"/>
    </source>
</evidence>
<evidence type="ECO:0000256" key="1">
    <source>
        <dbReference type="ARBA" id="ARBA00001971"/>
    </source>
</evidence>
<dbReference type="InterPro" id="IPR002401">
    <property type="entry name" value="Cyt_P450_E_grp-I"/>
</dbReference>
<evidence type="ECO:0000256" key="3">
    <source>
        <dbReference type="ARBA" id="ARBA00010617"/>
    </source>
</evidence>
<keyword evidence="5 9" id="KW-0479">Metal-binding</keyword>
<keyword evidence="8 10" id="KW-0503">Monooxygenase</keyword>
<keyword evidence="12" id="KW-1185">Reference proteome</keyword>
<comment type="caution">
    <text evidence="11">The sequence shown here is derived from an EMBL/GenBank/DDBJ whole genome shotgun (WGS) entry which is preliminary data.</text>
</comment>
<dbReference type="InterPro" id="IPR036396">
    <property type="entry name" value="Cyt_P450_sf"/>
</dbReference>
<dbReference type="GO" id="GO:0016705">
    <property type="term" value="F:oxidoreductase activity, acting on paired donors, with incorporation or reduction of molecular oxygen"/>
    <property type="evidence" value="ECO:0007669"/>
    <property type="project" value="InterPro"/>
</dbReference>
<dbReference type="RefSeq" id="XP_043006446.1">
    <property type="nucleotide sequence ID" value="XM_043156659.1"/>
</dbReference>
<dbReference type="PANTHER" id="PTHR46300:SF7">
    <property type="entry name" value="P450, PUTATIVE (EUROFUNG)-RELATED"/>
    <property type="match status" value="1"/>
</dbReference>
<evidence type="ECO:0000256" key="2">
    <source>
        <dbReference type="ARBA" id="ARBA00005179"/>
    </source>
</evidence>
<reference evidence="11" key="1">
    <citation type="journal article" date="2021" name="Genome Biol. Evol.">
        <title>The assembled and annotated genome of the fairy-ring fungus Marasmius oreades.</title>
        <authorList>
            <person name="Hiltunen M."/>
            <person name="Ament-Velasquez S.L."/>
            <person name="Johannesson H."/>
        </authorList>
    </citation>
    <scope>NUCLEOTIDE SEQUENCE</scope>
    <source>
        <strain evidence="11">03SP1</strain>
    </source>
</reference>
<evidence type="ECO:0000256" key="6">
    <source>
        <dbReference type="ARBA" id="ARBA00023002"/>
    </source>
</evidence>
<dbReference type="Proteomes" id="UP001049176">
    <property type="component" value="Chromosome 7"/>
</dbReference>
<comment type="similarity">
    <text evidence="3 10">Belongs to the cytochrome P450 family.</text>
</comment>
<dbReference type="InterPro" id="IPR001128">
    <property type="entry name" value="Cyt_P450"/>
</dbReference>
<keyword evidence="6 10" id="KW-0560">Oxidoreductase</keyword>
<evidence type="ECO:0000256" key="7">
    <source>
        <dbReference type="ARBA" id="ARBA00023004"/>
    </source>
</evidence>
<dbReference type="AlphaFoldDB" id="A0A9P7RVI5"/>
<gene>
    <name evidence="11" type="ORF">E1B28_011601</name>
</gene>